<keyword evidence="6" id="KW-1133">Transmembrane helix</keyword>
<dbReference type="PANTHER" id="PTHR31826">
    <property type="entry name" value="NICALIN"/>
    <property type="match status" value="1"/>
</dbReference>
<dbReference type="GO" id="GO:0009966">
    <property type="term" value="P:regulation of signal transduction"/>
    <property type="evidence" value="ECO:0007669"/>
    <property type="project" value="InterPro"/>
</dbReference>
<sequence length="140" mass="15224">MTAAARRKPRGGGDVMDSIYSFVALVLILVACVELGDAATAVEVYRLIQYDIVGSPFGSRLSALNHHAGASPFDSGVNLSRTVLILPVRDLNLTSLKEQILSDVCSSFHQEGFAAQVLDTQRRLLARVSQLHSLRRHTAH</sequence>
<comment type="similarity">
    <text evidence="2">Belongs to the nicastrin family.</text>
</comment>
<evidence type="ECO:0000256" key="3">
    <source>
        <dbReference type="ARBA" id="ARBA00022692"/>
    </source>
</evidence>
<evidence type="ECO:0000256" key="8">
    <source>
        <dbReference type="ARBA" id="ARBA00023180"/>
    </source>
</evidence>
<dbReference type="AlphaFoldDB" id="A0A5P1FCV3"/>
<accession>A0A5P1FCV3</accession>
<dbReference type="Proteomes" id="UP000243459">
    <property type="component" value="Chromosome 3"/>
</dbReference>
<name>A0A5P1FCV3_ASPOF</name>
<dbReference type="EMBL" id="CM007383">
    <property type="protein sequence ID" value="ONK76236.1"/>
    <property type="molecule type" value="Genomic_DNA"/>
</dbReference>
<gene>
    <name evidence="9" type="ORF">A4U43_C03F25430</name>
</gene>
<evidence type="ECO:0000256" key="4">
    <source>
        <dbReference type="ARBA" id="ARBA00022729"/>
    </source>
</evidence>
<dbReference type="Gramene" id="ONK76236">
    <property type="protein sequence ID" value="ONK76236"/>
    <property type="gene ID" value="A4U43_C03F25430"/>
</dbReference>
<evidence type="ECO:0000313" key="9">
    <source>
        <dbReference type="EMBL" id="ONK76236.1"/>
    </source>
</evidence>
<dbReference type="InterPro" id="IPR016574">
    <property type="entry name" value="Nicalin"/>
</dbReference>
<keyword evidence="7" id="KW-0472">Membrane</keyword>
<evidence type="ECO:0000256" key="2">
    <source>
        <dbReference type="ARBA" id="ARBA00007717"/>
    </source>
</evidence>
<evidence type="ECO:0000256" key="6">
    <source>
        <dbReference type="ARBA" id="ARBA00022989"/>
    </source>
</evidence>
<comment type="subcellular location">
    <subcellularLocation>
        <location evidence="1">Endoplasmic reticulum membrane</location>
        <topology evidence="1">Single-pass membrane protein</topology>
    </subcellularLocation>
</comment>
<evidence type="ECO:0000313" key="10">
    <source>
        <dbReference type="Proteomes" id="UP000243459"/>
    </source>
</evidence>
<organism evidence="9 10">
    <name type="scientific">Asparagus officinalis</name>
    <name type="common">Garden asparagus</name>
    <dbReference type="NCBI Taxonomy" id="4686"/>
    <lineage>
        <taxon>Eukaryota</taxon>
        <taxon>Viridiplantae</taxon>
        <taxon>Streptophyta</taxon>
        <taxon>Embryophyta</taxon>
        <taxon>Tracheophyta</taxon>
        <taxon>Spermatophyta</taxon>
        <taxon>Magnoliopsida</taxon>
        <taxon>Liliopsida</taxon>
        <taxon>Asparagales</taxon>
        <taxon>Asparagaceae</taxon>
        <taxon>Asparagoideae</taxon>
        <taxon>Asparagus</taxon>
    </lineage>
</organism>
<evidence type="ECO:0000256" key="1">
    <source>
        <dbReference type="ARBA" id="ARBA00004389"/>
    </source>
</evidence>
<evidence type="ECO:0000256" key="7">
    <source>
        <dbReference type="ARBA" id="ARBA00023136"/>
    </source>
</evidence>
<keyword evidence="8" id="KW-0325">Glycoprotein</keyword>
<proteinExistence type="inferred from homology"/>
<keyword evidence="3" id="KW-0812">Transmembrane</keyword>
<evidence type="ECO:0000256" key="5">
    <source>
        <dbReference type="ARBA" id="ARBA00022824"/>
    </source>
</evidence>
<dbReference type="GO" id="GO:0005789">
    <property type="term" value="C:endoplasmic reticulum membrane"/>
    <property type="evidence" value="ECO:0007669"/>
    <property type="project" value="UniProtKB-SubCell"/>
</dbReference>
<reference evidence="10" key="1">
    <citation type="journal article" date="2017" name="Nat. Commun.">
        <title>The asparagus genome sheds light on the origin and evolution of a young Y chromosome.</title>
        <authorList>
            <person name="Harkess A."/>
            <person name="Zhou J."/>
            <person name="Xu C."/>
            <person name="Bowers J.E."/>
            <person name="Van der Hulst R."/>
            <person name="Ayyampalayam S."/>
            <person name="Mercati F."/>
            <person name="Riccardi P."/>
            <person name="McKain M.R."/>
            <person name="Kakrana A."/>
            <person name="Tang H."/>
            <person name="Ray J."/>
            <person name="Groenendijk J."/>
            <person name="Arikit S."/>
            <person name="Mathioni S.M."/>
            <person name="Nakano M."/>
            <person name="Shan H."/>
            <person name="Telgmann-Rauber A."/>
            <person name="Kanno A."/>
            <person name="Yue Z."/>
            <person name="Chen H."/>
            <person name="Li W."/>
            <person name="Chen Y."/>
            <person name="Xu X."/>
            <person name="Zhang Y."/>
            <person name="Luo S."/>
            <person name="Chen H."/>
            <person name="Gao J."/>
            <person name="Mao Z."/>
            <person name="Pires J.C."/>
            <person name="Luo M."/>
            <person name="Kudrna D."/>
            <person name="Wing R.A."/>
            <person name="Meyers B.C."/>
            <person name="Yi K."/>
            <person name="Kong H."/>
            <person name="Lavrijsen P."/>
            <person name="Sunseri F."/>
            <person name="Falavigna A."/>
            <person name="Ye Y."/>
            <person name="Leebens-Mack J.H."/>
            <person name="Chen G."/>
        </authorList>
    </citation>
    <scope>NUCLEOTIDE SEQUENCE [LARGE SCALE GENOMIC DNA]</scope>
    <source>
        <strain evidence="10">cv. DH0086</strain>
    </source>
</reference>
<keyword evidence="4" id="KW-0732">Signal</keyword>
<dbReference type="PROSITE" id="PS51257">
    <property type="entry name" value="PROKAR_LIPOPROTEIN"/>
    <property type="match status" value="1"/>
</dbReference>
<protein>
    <submittedName>
        <fullName evidence="9">Uncharacterized protein</fullName>
    </submittedName>
</protein>
<keyword evidence="5" id="KW-0256">Endoplasmic reticulum</keyword>
<keyword evidence="10" id="KW-1185">Reference proteome</keyword>